<evidence type="ECO:0000256" key="3">
    <source>
        <dbReference type="ARBA" id="ARBA00022605"/>
    </source>
</evidence>
<dbReference type="CDD" id="cd07914">
    <property type="entry name" value="IGPD"/>
    <property type="match status" value="1"/>
</dbReference>
<comment type="pathway">
    <text evidence="1">Amino-acid biosynthesis; L-histidine biosynthesis; L-histidine from 5-phospho-alpha-D-ribose 1-diphosphate: step 6/9.</text>
</comment>
<dbReference type="InterPro" id="IPR020565">
    <property type="entry name" value="ImidazoleglycerP_deHydtase_CS"/>
</dbReference>
<dbReference type="PROSITE" id="PS00954">
    <property type="entry name" value="IGP_DEHYDRATASE_1"/>
    <property type="match status" value="1"/>
</dbReference>
<dbReference type="InterPro" id="IPR020568">
    <property type="entry name" value="Ribosomal_Su5_D2-typ_SF"/>
</dbReference>
<dbReference type="GO" id="GO:0000105">
    <property type="term" value="P:L-histidine biosynthetic process"/>
    <property type="evidence" value="ECO:0007669"/>
    <property type="project" value="UniProtKB-UniPathway"/>
</dbReference>
<sequence length="192" mass="20517">MRTATVTRKTKETDISVTLCLDGGEFSPDIPSGFLTHMLDAFAKHGGLGLKVVARGDVHVDLHHTVEDIGIVMGRALKKALGEKKGINRYGLAKVPMDESLVEACLDISGRPFFQIHGGDVFHGQAGDLSLELVPEFFRALAFNADITLHLSVFAAGNGHHLAEACFKALARALKEATAVTGVEVPSTKESL</sequence>
<dbReference type="Gene3D" id="3.30.230.40">
    <property type="entry name" value="Imidazole glycerol phosphate dehydratase, domain 1"/>
    <property type="match status" value="2"/>
</dbReference>
<dbReference type="InterPro" id="IPR038494">
    <property type="entry name" value="IGPD_sf"/>
</dbReference>
<name>A0A485M1D5_9ZZZZ</name>
<evidence type="ECO:0000256" key="2">
    <source>
        <dbReference type="ARBA" id="ARBA00016664"/>
    </source>
</evidence>
<protein>
    <recommendedName>
        <fullName evidence="2">Imidazoleglycerol-phosphate dehydratase</fullName>
    </recommendedName>
</protein>
<gene>
    <name evidence="6" type="primary">hisB</name>
    <name evidence="6" type="ORF">SCFA_450025</name>
</gene>
<proteinExistence type="inferred from homology"/>
<dbReference type="NCBIfam" id="NF002114">
    <property type="entry name" value="PRK00951.2-4"/>
    <property type="match status" value="1"/>
</dbReference>
<evidence type="ECO:0000256" key="1">
    <source>
        <dbReference type="ARBA" id="ARBA00005047"/>
    </source>
</evidence>
<evidence type="ECO:0000313" key="6">
    <source>
        <dbReference type="EMBL" id="VFU15787.1"/>
    </source>
</evidence>
<keyword evidence="4" id="KW-0368">Histidine biosynthesis</keyword>
<evidence type="ECO:0000256" key="4">
    <source>
        <dbReference type="ARBA" id="ARBA00023102"/>
    </source>
</evidence>
<dbReference type="UniPathway" id="UPA00031">
    <property type="reaction ID" value="UER00011"/>
</dbReference>
<evidence type="ECO:0000256" key="5">
    <source>
        <dbReference type="ARBA" id="ARBA00023239"/>
    </source>
</evidence>
<dbReference type="SUPFAM" id="SSF54211">
    <property type="entry name" value="Ribosomal protein S5 domain 2-like"/>
    <property type="match status" value="2"/>
</dbReference>
<dbReference type="PANTHER" id="PTHR23133">
    <property type="entry name" value="IMIDAZOLEGLYCEROL-PHOSPHATE DEHYDRATASE HIS7"/>
    <property type="match status" value="1"/>
</dbReference>
<dbReference type="GO" id="GO:0004424">
    <property type="term" value="F:imidazoleglycerol-phosphate dehydratase activity"/>
    <property type="evidence" value="ECO:0007669"/>
    <property type="project" value="InterPro"/>
</dbReference>
<keyword evidence="3" id="KW-0028">Amino-acid biosynthesis</keyword>
<dbReference type="EMBL" id="CAADRM010000109">
    <property type="protein sequence ID" value="VFU15787.1"/>
    <property type="molecule type" value="Genomic_DNA"/>
</dbReference>
<dbReference type="PANTHER" id="PTHR23133:SF2">
    <property type="entry name" value="IMIDAZOLEGLYCEROL-PHOSPHATE DEHYDRATASE"/>
    <property type="match status" value="1"/>
</dbReference>
<dbReference type="FunFam" id="3.30.230.40:FF:000003">
    <property type="entry name" value="Imidazoleglycerol-phosphate dehydratase HisB"/>
    <property type="match status" value="1"/>
</dbReference>
<accession>A0A485M1D5</accession>
<keyword evidence="5 6" id="KW-0456">Lyase</keyword>
<dbReference type="Pfam" id="PF00475">
    <property type="entry name" value="IGPD"/>
    <property type="match status" value="1"/>
</dbReference>
<organism evidence="6">
    <name type="scientific">anaerobic digester metagenome</name>
    <dbReference type="NCBI Taxonomy" id="1263854"/>
    <lineage>
        <taxon>unclassified sequences</taxon>
        <taxon>metagenomes</taxon>
        <taxon>ecological metagenomes</taxon>
    </lineage>
</organism>
<dbReference type="InterPro" id="IPR000807">
    <property type="entry name" value="ImidazoleglycerolP_deHydtase"/>
</dbReference>
<reference evidence="6" key="1">
    <citation type="submission" date="2019-03" db="EMBL/GenBank/DDBJ databases">
        <authorList>
            <person name="Hao L."/>
        </authorList>
    </citation>
    <scope>NUCLEOTIDE SEQUENCE</scope>
</reference>
<dbReference type="FunFam" id="3.30.230.40:FF:000001">
    <property type="entry name" value="Imidazoleglycerol-phosphate dehydratase HisB"/>
    <property type="match status" value="1"/>
</dbReference>
<dbReference type="HAMAP" id="MF_00076">
    <property type="entry name" value="HisB"/>
    <property type="match status" value="1"/>
</dbReference>
<dbReference type="AlphaFoldDB" id="A0A485M1D5"/>